<gene>
    <name evidence="1" type="ORF">PROVALCAL_01302</name>
</gene>
<dbReference type="Proteomes" id="UP000003729">
    <property type="component" value="Unassembled WGS sequence"/>
</dbReference>
<evidence type="ECO:0000313" key="2">
    <source>
        <dbReference type="Proteomes" id="UP000003729"/>
    </source>
</evidence>
<proteinExistence type="predicted"/>
<comment type="caution">
    <text evidence="1">The sequence shown here is derived from an EMBL/GenBank/DDBJ whole genome shotgun (WGS) entry which is preliminary data.</text>
</comment>
<name>B6XD80_9GAMM</name>
<dbReference type="EMBL" id="ABXW01000019">
    <property type="protein sequence ID" value="EEB46578.1"/>
    <property type="molecule type" value="Genomic_DNA"/>
</dbReference>
<organism evidence="1 2">
    <name type="scientific">Providencia alcalifaciens DSM 30120</name>
    <dbReference type="NCBI Taxonomy" id="520999"/>
    <lineage>
        <taxon>Bacteria</taxon>
        <taxon>Pseudomonadati</taxon>
        <taxon>Pseudomonadota</taxon>
        <taxon>Gammaproteobacteria</taxon>
        <taxon>Enterobacterales</taxon>
        <taxon>Morganellaceae</taxon>
        <taxon>Providencia</taxon>
    </lineage>
</organism>
<dbReference type="AlphaFoldDB" id="B6XD80"/>
<reference evidence="1 2" key="2">
    <citation type="submission" date="2008-10" db="EMBL/GenBank/DDBJ databases">
        <authorList>
            <person name="Fulton L."/>
            <person name="Clifton S."/>
            <person name="Fulton B."/>
            <person name="Xu J."/>
            <person name="Minx P."/>
            <person name="Pepin K.H."/>
            <person name="Johnson M."/>
            <person name="Bhonagiri V."/>
            <person name="Nash W.E."/>
            <person name="Mardis E.R."/>
            <person name="Wilson R.K."/>
        </authorList>
    </citation>
    <scope>NUCLEOTIDE SEQUENCE [LARGE SCALE GENOMIC DNA]</scope>
    <source>
        <strain evidence="1 2">DSM 30120</strain>
    </source>
</reference>
<sequence length="43" mass="4953">MAAERLLISLLTTHFQVMVESIIDEKNNRMAFSLYGHFNQGLL</sequence>
<accession>B6XD80</accession>
<evidence type="ECO:0000313" key="1">
    <source>
        <dbReference type="EMBL" id="EEB46578.1"/>
    </source>
</evidence>
<protein>
    <submittedName>
        <fullName evidence="1">Uncharacterized protein</fullName>
    </submittedName>
</protein>
<reference evidence="1 2" key="1">
    <citation type="submission" date="2008-10" db="EMBL/GenBank/DDBJ databases">
        <title>Draft genome sequence of Providencia alcalifaciens (DSM 30120).</title>
        <authorList>
            <person name="Sudarsanam P."/>
            <person name="Ley R."/>
            <person name="Guruge J."/>
            <person name="Turnbaugh P.J."/>
            <person name="Mahowald M."/>
            <person name="Liep D."/>
            <person name="Gordon J."/>
        </authorList>
    </citation>
    <scope>NUCLEOTIDE SEQUENCE [LARGE SCALE GENOMIC DNA]</scope>
    <source>
        <strain evidence="1 2">DSM 30120</strain>
    </source>
</reference>